<evidence type="ECO:0008006" key="2">
    <source>
        <dbReference type="Google" id="ProtNLM"/>
    </source>
</evidence>
<reference evidence="1" key="1">
    <citation type="submission" date="2018-06" db="EMBL/GenBank/DDBJ databases">
        <authorList>
            <person name="Zhirakovskaya E."/>
        </authorList>
    </citation>
    <scope>NUCLEOTIDE SEQUENCE</scope>
</reference>
<dbReference type="EMBL" id="UOFX01000076">
    <property type="protein sequence ID" value="VAX10733.1"/>
    <property type="molecule type" value="Genomic_DNA"/>
</dbReference>
<name>A0A3B1BF70_9ZZZZ</name>
<accession>A0A3B1BF70</accession>
<dbReference type="AlphaFoldDB" id="A0A3B1BF70"/>
<evidence type="ECO:0000313" key="1">
    <source>
        <dbReference type="EMBL" id="VAX10733.1"/>
    </source>
</evidence>
<protein>
    <recommendedName>
        <fullName evidence="2">DUF86 domain-containing protein</fullName>
    </recommendedName>
</protein>
<organism evidence="1">
    <name type="scientific">hydrothermal vent metagenome</name>
    <dbReference type="NCBI Taxonomy" id="652676"/>
    <lineage>
        <taxon>unclassified sequences</taxon>
        <taxon>metagenomes</taxon>
        <taxon>ecological metagenomes</taxon>
    </lineage>
</organism>
<proteinExistence type="predicted"/>
<sequence>MSPADTPRLIDYLAHILEAIVRIDEYVEDMDEAGFIRDHRTQDAVPH</sequence>
<gene>
    <name evidence="1" type="ORF">MNBD_GAMMA26-2451</name>
</gene>